<gene>
    <name evidence="1" type="ORF">Q9K01_01115</name>
</gene>
<dbReference type="RefSeq" id="WP_305928371.1">
    <property type="nucleotide sequence ID" value="NZ_JAVAIL010000001.1"/>
</dbReference>
<comment type="caution">
    <text evidence="1">The sequence shown here is derived from an EMBL/GenBank/DDBJ whole genome shotgun (WGS) entry which is preliminary data.</text>
</comment>
<organism evidence="1 2">
    <name type="scientific">Qipengyuania benthica</name>
    <dbReference type="NCBI Taxonomy" id="3067651"/>
    <lineage>
        <taxon>Bacteria</taxon>
        <taxon>Pseudomonadati</taxon>
        <taxon>Pseudomonadota</taxon>
        <taxon>Alphaproteobacteria</taxon>
        <taxon>Sphingomonadales</taxon>
        <taxon>Erythrobacteraceae</taxon>
        <taxon>Qipengyuania</taxon>
    </lineage>
</organism>
<dbReference type="EMBL" id="JAVAIL010000001">
    <property type="protein sequence ID" value="MDP4538227.1"/>
    <property type="molecule type" value="Genomic_DNA"/>
</dbReference>
<name>A0ABT9H4I6_9SPHN</name>
<proteinExistence type="predicted"/>
<keyword evidence="2" id="KW-1185">Reference proteome</keyword>
<evidence type="ECO:0000313" key="1">
    <source>
        <dbReference type="EMBL" id="MDP4538227.1"/>
    </source>
</evidence>
<reference evidence="1 2" key="1">
    <citation type="submission" date="2023-08" db="EMBL/GenBank/DDBJ databases">
        <title>genomic of DY56.</title>
        <authorList>
            <person name="Wang Y."/>
        </authorList>
    </citation>
    <scope>NUCLEOTIDE SEQUENCE [LARGE SCALE GENOMIC DNA]</scope>
    <source>
        <strain evidence="1 2">DY56-A-20</strain>
    </source>
</reference>
<accession>A0ABT9H4I6</accession>
<protein>
    <submittedName>
        <fullName evidence="1">Uncharacterized protein</fullName>
    </submittedName>
</protein>
<dbReference type="Proteomes" id="UP001235664">
    <property type="component" value="Unassembled WGS sequence"/>
</dbReference>
<sequence>MARYISGFALTELLISAAFSSLIGDKGPVTHIILHRLRNISERINMLGDLAQFNGHRAIVTQIEPIRIANKRRIQLAHGLWFEGDDGSLVISTNVTDSSRKRTETDIDESILTQWLHDLGSLNTSLRMIGFPVPGEEHGLIYS</sequence>
<evidence type="ECO:0000313" key="2">
    <source>
        <dbReference type="Proteomes" id="UP001235664"/>
    </source>
</evidence>